<comment type="caution">
    <text evidence="1">The sequence shown here is derived from an EMBL/GenBank/DDBJ whole genome shotgun (WGS) entry which is preliminary data.</text>
</comment>
<dbReference type="OrthoDB" id="6359943at2759"/>
<keyword evidence="2" id="KW-1185">Reference proteome</keyword>
<dbReference type="AlphaFoldDB" id="A0A7J6VTY0"/>
<proteinExistence type="predicted"/>
<name>A0A7J6VTY0_THATH</name>
<dbReference type="PANTHER" id="PTHR47369:SF1">
    <property type="entry name" value="BTB_POZ DOMAIN-CONTAINING PROTEIN"/>
    <property type="match status" value="1"/>
</dbReference>
<protein>
    <submittedName>
        <fullName evidence="1">BTB/POZ domain-containing protein</fullName>
    </submittedName>
</protein>
<dbReference type="Proteomes" id="UP000554482">
    <property type="component" value="Unassembled WGS sequence"/>
</dbReference>
<dbReference type="EMBL" id="JABWDY010027034">
    <property type="protein sequence ID" value="KAF5188231.1"/>
    <property type="molecule type" value="Genomic_DNA"/>
</dbReference>
<evidence type="ECO:0000313" key="2">
    <source>
        <dbReference type="Proteomes" id="UP000554482"/>
    </source>
</evidence>
<accession>A0A7J6VTY0</accession>
<gene>
    <name evidence="1" type="ORF">FRX31_022182</name>
</gene>
<organism evidence="1 2">
    <name type="scientific">Thalictrum thalictroides</name>
    <name type="common">Rue-anemone</name>
    <name type="synonym">Anemone thalictroides</name>
    <dbReference type="NCBI Taxonomy" id="46969"/>
    <lineage>
        <taxon>Eukaryota</taxon>
        <taxon>Viridiplantae</taxon>
        <taxon>Streptophyta</taxon>
        <taxon>Embryophyta</taxon>
        <taxon>Tracheophyta</taxon>
        <taxon>Spermatophyta</taxon>
        <taxon>Magnoliopsida</taxon>
        <taxon>Ranunculales</taxon>
        <taxon>Ranunculaceae</taxon>
        <taxon>Thalictroideae</taxon>
        <taxon>Thalictrum</taxon>
    </lineage>
</organism>
<sequence>MLPKKCLIQLLAQEVFYAGSLWKVSVQDFNDEDPQGRSTLGLFLHRRKAEVSDSVRKIHMYIDSREKVTARYQLICPSKREVMVFGSIKQTETLLAKAPKGWGWQTALLFDELTELLQGGSLQIAAVVQLV</sequence>
<evidence type="ECO:0000313" key="1">
    <source>
        <dbReference type="EMBL" id="KAF5188231.1"/>
    </source>
</evidence>
<dbReference type="PANTHER" id="PTHR47369">
    <property type="entry name" value="BTB/POZ DOMAIN-CONTAINING PROTEIN"/>
    <property type="match status" value="1"/>
</dbReference>
<reference evidence="1 2" key="1">
    <citation type="submission" date="2020-06" db="EMBL/GenBank/DDBJ databases">
        <title>Transcriptomic and genomic resources for Thalictrum thalictroides and T. hernandezii: Facilitating candidate gene discovery in an emerging model plant lineage.</title>
        <authorList>
            <person name="Arias T."/>
            <person name="Riano-Pachon D.M."/>
            <person name="Di Stilio V.S."/>
        </authorList>
    </citation>
    <scope>NUCLEOTIDE SEQUENCE [LARGE SCALE GENOMIC DNA]</scope>
    <source>
        <strain evidence="2">cv. WT478/WT964</strain>
        <tissue evidence="1">Leaves</tissue>
    </source>
</reference>